<sequence length="173" mass="18047">MGFFAHSVSLSPGWDGLPTLFVEVCDPSETIKSCVIDSIASSAVEADSGGQISEVVVEEVLVPEKAEHGKPLEATDSMASIPSGNVSSSDAVQPLRTSIGIQFTPDVCETKDVSVSVGTEPVSKTSVGIQCSLAKDEQTDISVGTDPVSKTSVGIQYSVATDEQTVRMSFPHL</sequence>
<keyword evidence="2" id="KW-1185">Reference proteome</keyword>
<dbReference type="AlphaFoldDB" id="A0AA39UM02"/>
<proteinExistence type="predicted"/>
<accession>A0AA39UM02</accession>
<reference evidence="1" key="1">
    <citation type="submission" date="2023-06" db="EMBL/GenBank/DDBJ databases">
        <authorList>
            <consortium name="Lawrence Berkeley National Laboratory"/>
            <person name="Ahrendt S."/>
            <person name="Sahu N."/>
            <person name="Indic B."/>
            <person name="Wong-Bajracharya J."/>
            <person name="Merenyi Z."/>
            <person name="Ke H.-M."/>
            <person name="Monk M."/>
            <person name="Kocsube S."/>
            <person name="Drula E."/>
            <person name="Lipzen A."/>
            <person name="Balint B."/>
            <person name="Henrissat B."/>
            <person name="Andreopoulos B."/>
            <person name="Martin F.M."/>
            <person name="Harder C.B."/>
            <person name="Rigling D."/>
            <person name="Ford K.L."/>
            <person name="Foster G.D."/>
            <person name="Pangilinan J."/>
            <person name="Papanicolaou A."/>
            <person name="Barry K."/>
            <person name="LaButti K."/>
            <person name="Viragh M."/>
            <person name="Koriabine M."/>
            <person name="Yan M."/>
            <person name="Riley R."/>
            <person name="Champramary S."/>
            <person name="Plett K.L."/>
            <person name="Tsai I.J."/>
            <person name="Slot J."/>
            <person name="Sipos G."/>
            <person name="Plett J."/>
            <person name="Nagy L.G."/>
            <person name="Grigoriev I.V."/>
        </authorList>
    </citation>
    <scope>NUCLEOTIDE SEQUENCE</scope>
    <source>
        <strain evidence="1">ICMP 16352</strain>
    </source>
</reference>
<organism evidence="1 2">
    <name type="scientific">Armillaria novae-zelandiae</name>
    <dbReference type="NCBI Taxonomy" id="153914"/>
    <lineage>
        <taxon>Eukaryota</taxon>
        <taxon>Fungi</taxon>
        <taxon>Dikarya</taxon>
        <taxon>Basidiomycota</taxon>
        <taxon>Agaricomycotina</taxon>
        <taxon>Agaricomycetes</taxon>
        <taxon>Agaricomycetidae</taxon>
        <taxon>Agaricales</taxon>
        <taxon>Marasmiineae</taxon>
        <taxon>Physalacriaceae</taxon>
        <taxon>Armillaria</taxon>
    </lineage>
</organism>
<evidence type="ECO:0000313" key="2">
    <source>
        <dbReference type="Proteomes" id="UP001175227"/>
    </source>
</evidence>
<name>A0AA39UM02_9AGAR</name>
<protein>
    <submittedName>
        <fullName evidence="1">Uncharacterized protein</fullName>
    </submittedName>
</protein>
<comment type="caution">
    <text evidence="1">The sequence shown here is derived from an EMBL/GenBank/DDBJ whole genome shotgun (WGS) entry which is preliminary data.</text>
</comment>
<gene>
    <name evidence="1" type="ORF">IW261DRAFT_1440068</name>
</gene>
<evidence type="ECO:0000313" key="1">
    <source>
        <dbReference type="EMBL" id="KAK0488549.1"/>
    </source>
</evidence>
<dbReference type="EMBL" id="JAUEPR010000002">
    <property type="protein sequence ID" value="KAK0488549.1"/>
    <property type="molecule type" value="Genomic_DNA"/>
</dbReference>
<dbReference type="Proteomes" id="UP001175227">
    <property type="component" value="Unassembled WGS sequence"/>
</dbReference>